<gene>
    <name evidence="1" type="ORF">VVAX_05832</name>
</gene>
<accession>A0A679JKM0</accession>
<organism evidence="1">
    <name type="scientific">Variovorax paradoxus</name>
    <dbReference type="NCBI Taxonomy" id="34073"/>
    <lineage>
        <taxon>Bacteria</taxon>
        <taxon>Pseudomonadati</taxon>
        <taxon>Pseudomonadota</taxon>
        <taxon>Betaproteobacteria</taxon>
        <taxon>Burkholderiales</taxon>
        <taxon>Comamonadaceae</taxon>
        <taxon>Variovorax</taxon>
    </lineage>
</organism>
<dbReference type="AlphaFoldDB" id="A0A679JKM0"/>
<name>A0A679JKM0_VARPD</name>
<dbReference type="EMBL" id="LR743508">
    <property type="protein sequence ID" value="CAA2109561.1"/>
    <property type="molecule type" value="Genomic_DNA"/>
</dbReference>
<reference evidence="1" key="1">
    <citation type="submission" date="2019-12" db="EMBL/GenBank/DDBJ databases">
        <authorList>
            <person name="Cremers G."/>
        </authorList>
    </citation>
    <scope>NUCLEOTIDE SEQUENCE</scope>
    <source>
        <strain evidence="1">Vvax</strain>
    </source>
</reference>
<dbReference type="RefSeq" id="WP_339093512.1">
    <property type="nucleotide sequence ID" value="NZ_LR743508.1"/>
</dbReference>
<sequence>MTTPPTAFRTFPAFSAFGQRLMRLVFLGVLLGVLLGAVFGAVYAAGRAAAAHMPELRVSVGMGHGVLAPKLINFVGGS</sequence>
<proteinExistence type="predicted"/>
<protein>
    <submittedName>
        <fullName evidence="1">Uncharacterized protein</fullName>
    </submittedName>
</protein>
<evidence type="ECO:0000313" key="1">
    <source>
        <dbReference type="EMBL" id="CAA2109561.1"/>
    </source>
</evidence>